<evidence type="ECO:0000313" key="8">
    <source>
        <dbReference type="Proteomes" id="UP000623269"/>
    </source>
</evidence>
<dbReference type="SUPFAM" id="SSF117130">
    <property type="entry name" value="CsrA-like"/>
    <property type="match status" value="1"/>
</dbReference>
<dbReference type="InterPro" id="IPR003751">
    <property type="entry name" value="CsrA"/>
</dbReference>
<evidence type="ECO:0000256" key="2">
    <source>
        <dbReference type="ARBA" id="ARBA00022491"/>
    </source>
</evidence>
<comment type="subunit">
    <text evidence="6">Homodimer; the beta-strands of each monomer intercalate to form a hydrophobic core, while the alpha-helices form wings that extend away from the core.</text>
</comment>
<dbReference type="GO" id="GO:0005829">
    <property type="term" value="C:cytosol"/>
    <property type="evidence" value="ECO:0007669"/>
    <property type="project" value="TreeGrafter"/>
</dbReference>
<dbReference type="GO" id="GO:1902208">
    <property type="term" value="P:regulation of bacterial-type flagellum assembly"/>
    <property type="evidence" value="ECO:0007669"/>
    <property type="project" value="UniProtKB-UniRule"/>
</dbReference>
<keyword evidence="3 6" id="KW-1005">Bacterial flagellum biogenesis</keyword>
<dbReference type="InterPro" id="IPR036107">
    <property type="entry name" value="CsrA_sf"/>
</dbReference>
<keyword evidence="4 6" id="KW-0810">Translation regulation</keyword>
<evidence type="ECO:0000256" key="4">
    <source>
        <dbReference type="ARBA" id="ARBA00022845"/>
    </source>
</evidence>
<comment type="caution">
    <text evidence="7">The sequence shown here is derived from an EMBL/GenBank/DDBJ whole genome shotgun (WGS) entry which is preliminary data.</text>
</comment>
<proteinExistence type="inferred from homology"/>
<dbReference type="HAMAP" id="MF_00167">
    <property type="entry name" value="CsrA"/>
    <property type="match status" value="1"/>
</dbReference>
<keyword evidence="2 6" id="KW-0678">Repressor</keyword>
<comment type="similarity">
    <text evidence="6">Belongs to the CsrA/RsmA family.</text>
</comment>
<dbReference type="Gene3D" id="2.60.40.4380">
    <property type="entry name" value="Translational regulator CsrA"/>
    <property type="match status" value="1"/>
</dbReference>
<keyword evidence="1 6" id="KW-0963">Cytoplasm</keyword>
<protein>
    <recommendedName>
        <fullName evidence="6">Translational regulator CsrA</fullName>
    </recommendedName>
</protein>
<dbReference type="GO" id="GO:0006402">
    <property type="term" value="P:mRNA catabolic process"/>
    <property type="evidence" value="ECO:0007669"/>
    <property type="project" value="InterPro"/>
</dbReference>
<evidence type="ECO:0000313" key="7">
    <source>
        <dbReference type="EMBL" id="MBH1942465.1"/>
    </source>
</evidence>
<evidence type="ECO:0000256" key="6">
    <source>
        <dbReference type="HAMAP-Rule" id="MF_00167"/>
    </source>
</evidence>
<dbReference type="EMBL" id="JAEAGR010000023">
    <property type="protein sequence ID" value="MBH1942465.1"/>
    <property type="molecule type" value="Genomic_DNA"/>
</dbReference>
<keyword evidence="5 6" id="KW-0694">RNA-binding</keyword>
<dbReference type="GO" id="GO:0044781">
    <property type="term" value="P:bacterial-type flagellum organization"/>
    <property type="evidence" value="ECO:0007669"/>
    <property type="project" value="UniProtKB-KW"/>
</dbReference>
<dbReference type="RefSeq" id="WP_197662719.1">
    <property type="nucleotide sequence ID" value="NZ_JAEAGR010000023.1"/>
</dbReference>
<organism evidence="7 8">
    <name type="scientific">Mobilitalea sibirica</name>
    <dbReference type="NCBI Taxonomy" id="1462919"/>
    <lineage>
        <taxon>Bacteria</taxon>
        <taxon>Bacillati</taxon>
        <taxon>Bacillota</taxon>
        <taxon>Clostridia</taxon>
        <taxon>Lachnospirales</taxon>
        <taxon>Lachnospiraceae</taxon>
        <taxon>Mobilitalea</taxon>
    </lineage>
</organism>
<comment type="function">
    <text evidence="6">A translational regulator that binds mRNA to regulate translation initiation and/or mRNA stability. Usually binds in the 5'-UTR at or near the Shine-Dalgarno sequence preventing ribosome-binding, thus repressing translation. Its main target seems to be the major flagellin gene, while its function is anatagonized by FliW.</text>
</comment>
<dbReference type="Proteomes" id="UP000623269">
    <property type="component" value="Unassembled WGS sequence"/>
</dbReference>
<gene>
    <name evidence="6 7" type="primary">csrA</name>
    <name evidence="7" type="ORF">I5677_16305</name>
</gene>
<evidence type="ECO:0000256" key="5">
    <source>
        <dbReference type="ARBA" id="ARBA00022884"/>
    </source>
</evidence>
<evidence type="ECO:0000256" key="1">
    <source>
        <dbReference type="ARBA" id="ARBA00022490"/>
    </source>
</evidence>
<name>A0A8J7H4P6_9FIRM</name>
<dbReference type="Pfam" id="PF02599">
    <property type="entry name" value="CsrA"/>
    <property type="match status" value="1"/>
</dbReference>
<dbReference type="AlphaFoldDB" id="A0A8J7H4P6"/>
<accession>A0A8J7H4P6</accession>
<dbReference type="PANTHER" id="PTHR34984:SF1">
    <property type="entry name" value="CARBON STORAGE REGULATOR"/>
    <property type="match status" value="1"/>
</dbReference>
<dbReference type="FunFam" id="2.60.40.4380:FF:000002">
    <property type="entry name" value="Translational regulator CsrA"/>
    <property type="match status" value="1"/>
</dbReference>
<dbReference type="NCBIfam" id="NF002469">
    <property type="entry name" value="PRK01712.1"/>
    <property type="match status" value="1"/>
</dbReference>
<dbReference type="GO" id="GO:0048027">
    <property type="term" value="F:mRNA 5'-UTR binding"/>
    <property type="evidence" value="ECO:0007669"/>
    <property type="project" value="UniProtKB-UniRule"/>
</dbReference>
<keyword evidence="8" id="KW-1185">Reference proteome</keyword>
<comment type="subcellular location">
    <subcellularLocation>
        <location evidence="6">Cytoplasm</location>
    </subcellularLocation>
</comment>
<dbReference type="GO" id="GO:0045947">
    <property type="term" value="P:negative regulation of translational initiation"/>
    <property type="evidence" value="ECO:0007669"/>
    <property type="project" value="UniProtKB-UniRule"/>
</dbReference>
<sequence>MLALSRKVNESIMIGNDIEITVLEVKGDQIKIGISAPKSVPIYRKEIYLQIQESNKEAAGSSVSDEDLKKLFQ</sequence>
<dbReference type="PANTHER" id="PTHR34984">
    <property type="entry name" value="CARBON STORAGE REGULATOR"/>
    <property type="match status" value="1"/>
</dbReference>
<evidence type="ECO:0000256" key="3">
    <source>
        <dbReference type="ARBA" id="ARBA00022795"/>
    </source>
</evidence>
<dbReference type="GO" id="GO:0006109">
    <property type="term" value="P:regulation of carbohydrate metabolic process"/>
    <property type="evidence" value="ECO:0007669"/>
    <property type="project" value="InterPro"/>
</dbReference>
<dbReference type="NCBIfam" id="TIGR00202">
    <property type="entry name" value="csrA"/>
    <property type="match status" value="1"/>
</dbReference>
<reference evidence="7" key="1">
    <citation type="submission" date="2020-12" db="EMBL/GenBank/DDBJ databases">
        <title>M. sibirica DSM 26468T genome.</title>
        <authorList>
            <person name="Thieme N."/>
            <person name="Rettenmaier R."/>
            <person name="Zverlov V."/>
            <person name="Liebl W."/>
        </authorList>
    </citation>
    <scope>NUCLEOTIDE SEQUENCE</scope>
    <source>
        <strain evidence="7">DSM 26468</strain>
    </source>
</reference>